<evidence type="ECO:0000313" key="2">
    <source>
        <dbReference type="EMBL" id="TBX96729.1"/>
    </source>
</evidence>
<feature type="compositionally biased region" description="Polar residues" evidence="1">
    <location>
        <begin position="59"/>
        <end position="69"/>
    </location>
</feature>
<proteinExistence type="predicted"/>
<organism evidence="2 3">
    <name type="scientific">Rhizobium leguminosarum bv. viciae</name>
    <dbReference type="NCBI Taxonomy" id="387"/>
    <lineage>
        <taxon>Bacteria</taxon>
        <taxon>Pseudomonadati</taxon>
        <taxon>Pseudomonadota</taxon>
        <taxon>Alphaproteobacteria</taxon>
        <taxon>Hyphomicrobiales</taxon>
        <taxon>Rhizobiaceae</taxon>
        <taxon>Rhizobium/Agrobacterium group</taxon>
        <taxon>Rhizobium</taxon>
    </lineage>
</organism>
<feature type="region of interest" description="Disordered" evidence="1">
    <location>
        <begin position="52"/>
        <end position="87"/>
    </location>
</feature>
<dbReference type="AlphaFoldDB" id="A0A8G2MRF8"/>
<gene>
    <name evidence="2" type="ORF">E0H31_05650</name>
</gene>
<dbReference type="Proteomes" id="UP000291866">
    <property type="component" value="Unassembled WGS sequence"/>
</dbReference>
<protein>
    <submittedName>
        <fullName evidence="2">Uncharacterized protein</fullName>
    </submittedName>
</protein>
<sequence length="87" mass="9652">MQILIARRLTAPIYDSYIALRYHLLQCRKSVLCNCTAASHFADLQIEMIRRPAGDQDGQELQMSPTHSPTRPAYAPAATLMGHSPGN</sequence>
<dbReference type="EMBL" id="SJLU01000002">
    <property type="protein sequence ID" value="TBX96729.1"/>
    <property type="molecule type" value="Genomic_DNA"/>
</dbReference>
<comment type="caution">
    <text evidence="2">The sequence shown here is derived from an EMBL/GenBank/DDBJ whole genome shotgun (WGS) entry which is preliminary data.</text>
</comment>
<reference evidence="2 3" key="1">
    <citation type="submission" date="2019-02" db="EMBL/GenBank/DDBJ databases">
        <title>The competitiveness to form nodules shapes the capacities of Rhizobium leguminosarum sv viciae communities to promote symbiosis with specific hosts.</title>
        <authorList>
            <person name="Boivin S."/>
            <person name="Lepetit M."/>
        </authorList>
    </citation>
    <scope>NUCLEOTIDE SEQUENCE [LARGE SCALE GENOMIC DNA]</scope>
    <source>
        <strain evidence="2 3">SPF4F3</strain>
    </source>
</reference>
<accession>A0A8G2MRF8</accession>
<name>A0A8G2MRF8_RHILV</name>
<evidence type="ECO:0000313" key="3">
    <source>
        <dbReference type="Proteomes" id="UP000291866"/>
    </source>
</evidence>
<evidence type="ECO:0000256" key="1">
    <source>
        <dbReference type="SAM" id="MobiDB-lite"/>
    </source>
</evidence>